<keyword evidence="1" id="KW-1133">Transmembrane helix</keyword>
<keyword evidence="1" id="KW-0472">Membrane</keyword>
<evidence type="ECO:0000313" key="2">
    <source>
        <dbReference type="EMBL" id="OIR18267.1"/>
    </source>
</evidence>
<name>A0A1J5TDV0_9ZZZZ</name>
<proteinExistence type="predicted"/>
<evidence type="ECO:0000256" key="1">
    <source>
        <dbReference type="SAM" id="Phobius"/>
    </source>
</evidence>
<protein>
    <submittedName>
        <fullName evidence="2">Uncharacterized protein</fullName>
    </submittedName>
</protein>
<accession>A0A1J5TDV0</accession>
<comment type="caution">
    <text evidence="2">The sequence shown here is derived from an EMBL/GenBank/DDBJ whole genome shotgun (WGS) entry which is preliminary data.</text>
</comment>
<dbReference type="EMBL" id="MLJW01000003">
    <property type="protein sequence ID" value="OIR18267.1"/>
    <property type="molecule type" value="Genomic_DNA"/>
</dbReference>
<gene>
    <name evidence="2" type="ORF">GALL_15950</name>
</gene>
<feature type="transmembrane region" description="Helical" evidence="1">
    <location>
        <begin position="37"/>
        <end position="56"/>
    </location>
</feature>
<dbReference type="AlphaFoldDB" id="A0A1J5TDV0"/>
<organism evidence="2">
    <name type="scientific">mine drainage metagenome</name>
    <dbReference type="NCBI Taxonomy" id="410659"/>
    <lineage>
        <taxon>unclassified sequences</taxon>
        <taxon>metagenomes</taxon>
        <taxon>ecological metagenomes</taxon>
    </lineage>
</organism>
<reference evidence="2" key="1">
    <citation type="submission" date="2016-10" db="EMBL/GenBank/DDBJ databases">
        <title>Sequence of Gallionella enrichment culture.</title>
        <authorList>
            <person name="Poehlein A."/>
            <person name="Muehling M."/>
            <person name="Daniel R."/>
        </authorList>
    </citation>
    <scope>NUCLEOTIDE SEQUENCE</scope>
</reference>
<sequence length="66" mass="7147">MIVELLVFLLAAIFGLIITGFAVHMFVGGLVSTEAEYQIIGIACLLVACAIMYMAWDVIAKRAGRK</sequence>
<feature type="transmembrane region" description="Helical" evidence="1">
    <location>
        <begin position="7"/>
        <end position="31"/>
    </location>
</feature>
<keyword evidence="1" id="KW-0812">Transmembrane</keyword>